<evidence type="ECO:0000313" key="3">
    <source>
        <dbReference type="Proteomes" id="UP000634308"/>
    </source>
</evidence>
<dbReference type="EMBL" id="BMQM01000025">
    <property type="protein sequence ID" value="GGR67001.1"/>
    <property type="molecule type" value="Genomic_DNA"/>
</dbReference>
<proteinExistence type="predicted"/>
<keyword evidence="3" id="KW-1185">Reference proteome</keyword>
<gene>
    <name evidence="2" type="ORF">GCM10008959_31470</name>
</gene>
<feature type="signal peptide" evidence="1">
    <location>
        <begin position="1"/>
        <end position="21"/>
    </location>
</feature>
<accession>A0ABQ2RU80</accession>
<keyword evidence="1" id="KW-0732">Signal</keyword>
<sequence length="301" mass="32187">MLRQIRIMATAALCWAASASATPASDAKVTLNGVIDGARSVKISGTTYLLVTHRPYAGGRQKVTVLKPFAGKYTTLWTSPRDYGGGYGDSILGTDLTDLNRDGVPEVYLADVNAGNASGVETYTLVDLATKASYTVEVWFATNGTPGQISIGKSLGTANAASFRTYLEARVARSEALKDTRNTFAKASDAWYETYGTFLNHDTFDPVKITPITAKYGSKLCTLDSGSVLGKATLNGVEYRSVFKFGVMAFHAATKTCAVILATPGDSPDQLKVIGGELHIPLGYTGSSAIWNPQKQTLRWK</sequence>
<comment type="caution">
    <text evidence="2">The sequence shown here is derived from an EMBL/GenBank/DDBJ whole genome shotgun (WGS) entry which is preliminary data.</text>
</comment>
<feature type="chain" id="PRO_5045550432" description="VCBS repeat-containing protein" evidence="1">
    <location>
        <begin position="22"/>
        <end position="301"/>
    </location>
</feature>
<evidence type="ECO:0000256" key="1">
    <source>
        <dbReference type="SAM" id="SignalP"/>
    </source>
</evidence>
<name>A0ABQ2RU80_9DEIO</name>
<evidence type="ECO:0000313" key="2">
    <source>
        <dbReference type="EMBL" id="GGR67001.1"/>
    </source>
</evidence>
<dbReference type="Proteomes" id="UP000634308">
    <property type="component" value="Unassembled WGS sequence"/>
</dbReference>
<reference evidence="3" key="1">
    <citation type="journal article" date="2019" name="Int. J. Syst. Evol. Microbiol.">
        <title>The Global Catalogue of Microorganisms (GCM) 10K type strain sequencing project: providing services to taxonomists for standard genome sequencing and annotation.</title>
        <authorList>
            <consortium name="The Broad Institute Genomics Platform"/>
            <consortium name="The Broad Institute Genome Sequencing Center for Infectious Disease"/>
            <person name="Wu L."/>
            <person name="Ma J."/>
        </authorList>
    </citation>
    <scope>NUCLEOTIDE SEQUENCE [LARGE SCALE GENOMIC DNA]</scope>
    <source>
        <strain evidence="3">JCM 31404</strain>
    </source>
</reference>
<dbReference type="RefSeq" id="WP_189065942.1">
    <property type="nucleotide sequence ID" value="NZ_BMQM01000025.1"/>
</dbReference>
<organism evidence="2 3">
    <name type="scientific">Deinococcus seoulensis</name>
    <dbReference type="NCBI Taxonomy" id="1837379"/>
    <lineage>
        <taxon>Bacteria</taxon>
        <taxon>Thermotogati</taxon>
        <taxon>Deinococcota</taxon>
        <taxon>Deinococci</taxon>
        <taxon>Deinococcales</taxon>
        <taxon>Deinococcaceae</taxon>
        <taxon>Deinococcus</taxon>
    </lineage>
</organism>
<evidence type="ECO:0008006" key="4">
    <source>
        <dbReference type="Google" id="ProtNLM"/>
    </source>
</evidence>
<protein>
    <recommendedName>
        <fullName evidence="4">VCBS repeat-containing protein</fullName>
    </recommendedName>
</protein>